<reference evidence="3" key="1">
    <citation type="submission" date="2017-09" db="EMBL/GenBank/DDBJ databases">
        <title>Genome evolution observed in wild isolates of Caulobacter crescentus.</title>
        <authorList>
            <person name="Ely B."/>
            <person name="Wilson K."/>
            <person name="Scott D."/>
        </authorList>
    </citation>
    <scope>NUCLEOTIDE SEQUENCE [LARGE SCALE GENOMIC DNA]</scope>
    <source>
        <strain evidence="3">CB13b1a</strain>
    </source>
</reference>
<evidence type="ECO:0000256" key="1">
    <source>
        <dbReference type="SAM" id="MobiDB-lite"/>
    </source>
</evidence>
<organism evidence="2 3">
    <name type="scientific">Caulobacter vibrioides</name>
    <name type="common">Caulobacter crescentus</name>
    <dbReference type="NCBI Taxonomy" id="155892"/>
    <lineage>
        <taxon>Bacteria</taxon>
        <taxon>Pseudomonadati</taxon>
        <taxon>Pseudomonadota</taxon>
        <taxon>Alphaproteobacteria</taxon>
        <taxon>Caulobacterales</taxon>
        <taxon>Caulobacteraceae</taxon>
        <taxon>Caulobacter</taxon>
    </lineage>
</organism>
<evidence type="ECO:0000313" key="3">
    <source>
        <dbReference type="Proteomes" id="UP000217311"/>
    </source>
</evidence>
<evidence type="ECO:0000313" key="2">
    <source>
        <dbReference type="EMBL" id="ATC32988.1"/>
    </source>
</evidence>
<protein>
    <submittedName>
        <fullName evidence="2">Uncharacterized protein</fullName>
    </submittedName>
</protein>
<accession>A0A290MVH6</accession>
<gene>
    <name evidence="2" type="ORF">CA606_11970</name>
</gene>
<feature type="region of interest" description="Disordered" evidence="1">
    <location>
        <begin position="44"/>
        <end position="72"/>
    </location>
</feature>
<name>A0A290MVH6_CAUVI</name>
<dbReference type="Proteomes" id="UP000217311">
    <property type="component" value="Chromosome"/>
</dbReference>
<proteinExistence type="predicted"/>
<sequence>MRHQIALADLGLTSTKPLTVDYFVIHDTSSPNCSAVTKPTASCPVRGQLPADRDRETWPTNRSFGGHKPPTTKAPLAHAWTNRIGGSIVETPFETHISHLKFDYCHNASAKRGLFLGVENIQPRIGSPALPAPGKDANDLIAPDLGFTEIQYRRLALLYIAASARRGHWLTPAFHAVIDAKYKGGHDDPQNFDVALFDRVLAELITAVEIGS</sequence>
<dbReference type="AlphaFoldDB" id="A0A290MVH6"/>
<dbReference type="EMBL" id="CP023315">
    <property type="protein sequence ID" value="ATC32988.1"/>
    <property type="molecule type" value="Genomic_DNA"/>
</dbReference>